<feature type="compositionally biased region" description="Basic and acidic residues" evidence="2">
    <location>
        <begin position="645"/>
        <end position="655"/>
    </location>
</feature>
<evidence type="ECO:0000256" key="3">
    <source>
        <dbReference type="SAM" id="SignalP"/>
    </source>
</evidence>
<dbReference type="GO" id="GO:0006508">
    <property type="term" value="P:proteolysis"/>
    <property type="evidence" value="ECO:0007669"/>
    <property type="project" value="InterPro"/>
</dbReference>
<feature type="region of interest" description="Disordered" evidence="2">
    <location>
        <begin position="373"/>
        <end position="406"/>
    </location>
</feature>
<dbReference type="Proteomes" id="UP000286997">
    <property type="component" value="Unassembled WGS sequence"/>
</dbReference>
<dbReference type="GO" id="GO:0004197">
    <property type="term" value="F:cysteine-type endopeptidase activity"/>
    <property type="evidence" value="ECO:0007669"/>
    <property type="project" value="InterPro"/>
</dbReference>
<dbReference type="PANTHER" id="PTHR22576">
    <property type="entry name" value="MUCOSA ASSOCIATED LYMPHOID TISSUE LYMPHOMA TRANSLOCATION PROTEIN 1/PARACASPASE"/>
    <property type="match status" value="1"/>
</dbReference>
<dbReference type="SUPFAM" id="SSF52129">
    <property type="entry name" value="Caspase-like"/>
    <property type="match status" value="1"/>
</dbReference>
<dbReference type="InterPro" id="IPR052039">
    <property type="entry name" value="Caspase-related_regulators"/>
</dbReference>
<dbReference type="InterPro" id="IPR029030">
    <property type="entry name" value="Caspase-like_dom_sf"/>
</dbReference>
<feature type="compositionally biased region" description="Low complexity" evidence="2">
    <location>
        <begin position="613"/>
        <end position="631"/>
    </location>
</feature>
<gene>
    <name evidence="5" type="ORF">EOE48_21260</name>
</gene>
<comment type="caution">
    <text evidence="5">The sequence shown here is derived from an EMBL/GenBank/DDBJ whole genome shotgun (WGS) entry which is preliminary data.</text>
</comment>
<evidence type="ECO:0000256" key="1">
    <source>
        <dbReference type="ARBA" id="ARBA00010134"/>
    </source>
</evidence>
<feature type="domain" description="Caspase family p20" evidence="4">
    <location>
        <begin position="26"/>
        <end position="103"/>
    </location>
</feature>
<proteinExistence type="inferred from homology"/>
<feature type="chain" id="PRO_5018534484" evidence="3">
    <location>
        <begin position="18"/>
        <end position="713"/>
    </location>
</feature>
<organism evidence="5 6">
    <name type="scientific">Methylobacterium oryzihabitans</name>
    <dbReference type="NCBI Taxonomy" id="2499852"/>
    <lineage>
        <taxon>Bacteria</taxon>
        <taxon>Pseudomonadati</taxon>
        <taxon>Pseudomonadota</taxon>
        <taxon>Alphaproteobacteria</taxon>
        <taxon>Hyphomicrobiales</taxon>
        <taxon>Methylobacteriaceae</taxon>
        <taxon>Methylobacterium</taxon>
    </lineage>
</organism>
<dbReference type="SMART" id="SM00115">
    <property type="entry name" value="CASc"/>
    <property type="match status" value="1"/>
</dbReference>
<accession>A0A3S2YML1</accession>
<dbReference type="PROSITE" id="PS50208">
    <property type="entry name" value="CASPASE_P20"/>
    <property type="match status" value="1"/>
</dbReference>
<dbReference type="EMBL" id="SACP01000025">
    <property type="protein sequence ID" value="RVU14952.1"/>
    <property type="molecule type" value="Genomic_DNA"/>
</dbReference>
<dbReference type="Pfam" id="PF00656">
    <property type="entry name" value="Peptidase_C14"/>
    <property type="match status" value="1"/>
</dbReference>
<dbReference type="RefSeq" id="WP_127732889.1">
    <property type="nucleotide sequence ID" value="NZ_SACP01000025.1"/>
</dbReference>
<keyword evidence="3" id="KW-0732">Signal</keyword>
<comment type="similarity">
    <text evidence="1">Belongs to the peptidase C14A family.</text>
</comment>
<dbReference type="InterPro" id="IPR015917">
    <property type="entry name" value="Pept_C14A"/>
</dbReference>
<evidence type="ECO:0000313" key="5">
    <source>
        <dbReference type="EMBL" id="RVU14952.1"/>
    </source>
</evidence>
<keyword evidence="6" id="KW-1185">Reference proteome</keyword>
<dbReference type="OrthoDB" id="9816009at2"/>
<feature type="region of interest" description="Disordered" evidence="2">
    <location>
        <begin position="421"/>
        <end position="445"/>
    </location>
</feature>
<feature type="region of interest" description="Disordered" evidence="2">
    <location>
        <begin position="589"/>
        <end position="655"/>
    </location>
</feature>
<dbReference type="PANTHER" id="PTHR22576:SF37">
    <property type="entry name" value="MUCOSA-ASSOCIATED LYMPHOID TISSUE LYMPHOMA TRANSLOCATION PROTEIN 1"/>
    <property type="match status" value="1"/>
</dbReference>
<protein>
    <submittedName>
        <fullName evidence="5">Caspase family protein</fullName>
    </submittedName>
</protein>
<evidence type="ECO:0000313" key="6">
    <source>
        <dbReference type="Proteomes" id="UP000286997"/>
    </source>
</evidence>
<evidence type="ECO:0000256" key="2">
    <source>
        <dbReference type="SAM" id="MobiDB-lite"/>
    </source>
</evidence>
<evidence type="ECO:0000259" key="4">
    <source>
        <dbReference type="PROSITE" id="PS50208"/>
    </source>
</evidence>
<dbReference type="Gene3D" id="3.40.50.1460">
    <property type="match status" value="1"/>
</dbReference>
<dbReference type="InterPro" id="IPR011600">
    <property type="entry name" value="Pept_C14_caspase"/>
</dbReference>
<dbReference type="InterPro" id="IPR001309">
    <property type="entry name" value="Pept_C14_p20"/>
</dbReference>
<feature type="signal peptide" evidence="3">
    <location>
        <begin position="1"/>
        <end position="17"/>
    </location>
</feature>
<dbReference type="AlphaFoldDB" id="A0A3S2YML1"/>
<sequence length="713" mass="77204">MKRSLPALLAFSLTVWATTAVSAPSDRRIALVIGNAAYDSFGRLANPGNDADDIAGVLRQVGFEVVDGRNLSRRDMDRKLAQFSRIAHDADTALVYYAGHGLQYQGQNYLVPTDAQLKDGFDVPFETIAVESVIGALDNAKGARILILDACRDLPLKDAGRRSGAAGLASVVGRKGLIMAYATQANSVAFDGTGRNSFYAAALVKTMAEPGLEVGQVFQRVALSVSTATNGRQLPEVTRSYPGEVFLNRTETDIQAWSRLRTSTQIADLRSFTVKYAGSFLRDDALARIRMLEEKGYVAAPVAADDARGREERRATDDQVAWARLEEEQRQREKVRLAADKARRDEEERQEQALILAQRREDERLAELARRAREEEVREAERQQVARLERQRRDEEAARTVEAERRELEQRTRLAMLATPKVEAPRTEAAPPAPEAPKPAAARPDLAADVPSGPAIAYASLTIKDEPAAATAALDEAAAAQQDRIVGAVQDRLQALGCYDGTIRSDGKSGASWNTQSMEALERFYRVTQAGDTRPGLTRAVKIVSHMPDQSTLDMLTGYHGRICPAACPTGTEPSGDACLRVSCPPGLEPSGDECRPATAPQHVSLPPATPRPAETLKPAAPAPKTAAPAAKEPRVKRAALPDPEPVKARPAVRETTRPVVKPKVTVVEPIRARARIPSLSRPVEARAPAPARAASSFGPAEIGAARMMSRMP</sequence>
<reference evidence="5 6" key="1">
    <citation type="submission" date="2019-01" db="EMBL/GenBank/DDBJ databases">
        <authorList>
            <person name="Chen W.-M."/>
        </authorList>
    </citation>
    <scope>NUCLEOTIDE SEQUENCE [LARGE SCALE GENOMIC DNA]</scope>
    <source>
        <strain evidence="5 6">TER-1</strain>
    </source>
</reference>
<name>A0A3S2YML1_9HYPH</name>